<evidence type="ECO:0000313" key="4">
    <source>
        <dbReference type="EMBL" id="KAF2995377.1"/>
    </source>
</evidence>
<dbReference type="SUPFAM" id="SSF53335">
    <property type="entry name" value="S-adenosyl-L-methionine-dependent methyltransferases"/>
    <property type="match status" value="1"/>
</dbReference>
<keyword evidence="2" id="KW-0808">Transferase</keyword>
<dbReference type="PANTHER" id="PTHR44942:SF4">
    <property type="entry name" value="METHYLTRANSFERASE TYPE 11 DOMAIN-CONTAINING PROTEIN"/>
    <property type="match status" value="1"/>
</dbReference>
<dbReference type="GO" id="GO:0032259">
    <property type="term" value="P:methylation"/>
    <property type="evidence" value="ECO:0007669"/>
    <property type="project" value="UniProtKB-KW"/>
</dbReference>
<proteinExistence type="predicted"/>
<keyword evidence="5" id="KW-1185">Reference proteome</keyword>
<accession>A0A9P4T564</accession>
<dbReference type="GO" id="GO:0008168">
    <property type="term" value="F:methyltransferase activity"/>
    <property type="evidence" value="ECO:0007669"/>
    <property type="project" value="UniProtKB-KW"/>
</dbReference>
<name>A0A9P4T564_CURKU</name>
<organism evidence="4 5">
    <name type="scientific">Curvularia kusanoi</name>
    <name type="common">Cochliobolus kusanoi</name>
    <dbReference type="NCBI Taxonomy" id="90978"/>
    <lineage>
        <taxon>Eukaryota</taxon>
        <taxon>Fungi</taxon>
        <taxon>Dikarya</taxon>
        <taxon>Ascomycota</taxon>
        <taxon>Pezizomycotina</taxon>
        <taxon>Dothideomycetes</taxon>
        <taxon>Pleosporomycetidae</taxon>
        <taxon>Pleosporales</taxon>
        <taxon>Pleosporineae</taxon>
        <taxon>Pleosporaceae</taxon>
        <taxon>Curvularia</taxon>
    </lineage>
</organism>
<keyword evidence="1" id="KW-0489">Methyltransferase</keyword>
<dbReference type="Gene3D" id="3.40.50.150">
    <property type="entry name" value="Vaccinia Virus protein VP39"/>
    <property type="match status" value="1"/>
</dbReference>
<feature type="domain" description="Methyltransferase" evidence="3">
    <location>
        <begin position="51"/>
        <end position="143"/>
    </location>
</feature>
<comment type="caution">
    <text evidence="4">The sequence shown here is derived from an EMBL/GenBank/DDBJ whole genome shotgun (WGS) entry which is preliminary data.</text>
</comment>
<dbReference type="PANTHER" id="PTHR44942">
    <property type="entry name" value="METHYLTRANSF_11 DOMAIN-CONTAINING PROTEIN"/>
    <property type="match status" value="1"/>
</dbReference>
<evidence type="ECO:0000313" key="5">
    <source>
        <dbReference type="Proteomes" id="UP000801428"/>
    </source>
</evidence>
<dbReference type="Proteomes" id="UP000801428">
    <property type="component" value="Unassembled WGS sequence"/>
</dbReference>
<gene>
    <name evidence="4" type="ORF">E8E13_003880</name>
</gene>
<dbReference type="InterPro" id="IPR029063">
    <property type="entry name" value="SAM-dependent_MTases_sf"/>
</dbReference>
<dbReference type="CDD" id="cd02440">
    <property type="entry name" value="AdoMet_MTases"/>
    <property type="match status" value="1"/>
</dbReference>
<dbReference type="AlphaFoldDB" id="A0A9P4T564"/>
<sequence length="320" mass="35885">MTDTKFFRSQNDSYWDTYLAARPKYHTSNFYNRVLSYHRNHGNGAFNLAHDIACGPGQVAISLANHFSHVVASDANAGHVKITSARMTASQREKSSFVVALGEDIVLHTKPATVDFMSCAEAIALMDMPRYLEAAKTVLKPGGTLALWFYGRPHFLNGAGELNSKINKAYGELADHLFGFLVKGNEDAWLKPTQNMHCWFDNLAIGEEDWSDVQRSKINFDCEMSFYSADLGGLDPSIVSLGIGSHENVSSEIDRSFWGERWTLDEILRFIKVNMPMFDPEKFEDDEYHRLCTELEITMGGPGARVDVCWPVLVVLAAKK</sequence>
<evidence type="ECO:0000256" key="2">
    <source>
        <dbReference type="ARBA" id="ARBA00022679"/>
    </source>
</evidence>
<dbReference type="InterPro" id="IPR051052">
    <property type="entry name" value="Diverse_substrate_MTase"/>
</dbReference>
<evidence type="ECO:0000259" key="3">
    <source>
        <dbReference type="Pfam" id="PF13649"/>
    </source>
</evidence>
<dbReference type="Pfam" id="PF13649">
    <property type="entry name" value="Methyltransf_25"/>
    <property type="match status" value="1"/>
</dbReference>
<reference evidence="4" key="1">
    <citation type="submission" date="2019-04" db="EMBL/GenBank/DDBJ databases">
        <title>Sequencing of skin fungus with MAO and IRED activity.</title>
        <authorList>
            <person name="Marsaioli A.J."/>
            <person name="Bonatto J.M.C."/>
            <person name="Reis Junior O."/>
        </authorList>
    </citation>
    <scope>NUCLEOTIDE SEQUENCE</scope>
    <source>
        <strain evidence="4">30M1</strain>
    </source>
</reference>
<evidence type="ECO:0000256" key="1">
    <source>
        <dbReference type="ARBA" id="ARBA00022603"/>
    </source>
</evidence>
<dbReference type="InterPro" id="IPR041698">
    <property type="entry name" value="Methyltransf_25"/>
</dbReference>
<protein>
    <recommendedName>
        <fullName evidence="3">Methyltransferase domain-containing protein</fullName>
    </recommendedName>
</protein>
<dbReference type="EMBL" id="SWKU01000033">
    <property type="protein sequence ID" value="KAF2995377.1"/>
    <property type="molecule type" value="Genomic_DNA"/>
</dbReference>
<dbReference type="OrthoDB" id="10027013at2759"/>